<organism evidence="3">
    <name type="scientific">Chlamydomonas leiostraca</name>
    <dbReference type="NCBI Taxonomy" id="1034604"/>
    <lineage>
        <taxon>Eukaryota</taxon>
        <taxon>Viridiplantae</taxon>
        <taxon>Chlorophyta</taxon>
        <taxon>core chlorophytes</taxon>
        <taxon>Chlorophyceae</taxon>
        <taxon>CS clade</taxon>
        <taxon>Chlamydomonadales</taxon>
        <taxon>Chlamydomonadaceae</taxon>
        <taxon>Chlamydomonas</taxon>
    </lineage>
</organism>
<name>A0A7S0RHT4_9CHLO</name>
<keyword evidence="1" id="KW-0812">Transmembrane</keyword>
<evidence type="ECO:0000256" key="1">
    <source>
        <dbReference type="SAM" id="Phobius"/>
    </source>
</evidence>
<feature type="transmembrane region" description="Helical" evidence="1">
    <location>
        <begin position="170"/>
        <end position="191"/>
    </location>
</feature>
<dbReference type="EMBL" id="HBFB01014805">
    <property type="protein sequence ID" value="CAD8678145.1"/>
    <property type="molecule type" value="Transcribed_RNA"/>
</dbReference>
<sequence length="195" mass="20020">MHTMERLGTKALVVSATVMLVMVKAATSLNCMEFPSQSTADRIKSSGGAGLGGVSVMHSGNLAPTAVYTQCFSAKIAYAGWQYNGNGIAFSGDIRGGLKESLPCDDKQLEAMARSGELTPLAPIRALLGNSSMDAQYLRITGATCCDSADFCNALPNPVIVFVGTQAGSASAPCTLLALALAGAATLLLALRNAL</sequence>
<keyword evidence="1" id="KW-0472">Membrane</keyword>
<evidence type="ECO:0000313" key="3">
    <source>
        <dbReference type="EMBL" id="CAD8678145.1"/>
    </source>
</evidence>
<reference evidence="3" key="1">
    <citation type="submission" date="2021-01" db="EMBL/GenBank/DDBJ databases">
        <authorList>
            <person name="Corre E."/>
            <person name="Pelletier E."/>
            <person name="Niang G."/>
            <person name="Scheremetjew M."/>
            <person name="Finn R."/>
            <person name="Kale V."/>
            <person name="Holt S."/>
            <person name="Cochrane G."/>
            <person name="Meng A."/>
            <person name="Brown T."/>
            <person name="Cohen L."/>
        </authorList>
    </citation>
    <scope>NUCLEOTIDE SEQUENCE</scope>
    <source>
        <strain evidence="3">SAG 11-49</strain>
    </source>
</reference>
<proteinExistence type="predicted"/>
<evidence type="ECO:0000256" key="2">
    <source>
        <dbReference type="SAM" id="SignalP"/>
    </source>
</evidence>
<gene>
    <name evidence="3" type="ORF">CLEI1391_LOCUS8374</name>
</gene>
<dbReference type="AlphaFoldDB" id="A0A7S0RHT4"/>
<feature type="chain" id="PRO_5031319554" evidence="2">
    <location>
        <begin position="29"/>
        <end position="195"/>
    </location>
</feature>
<keyword evidence="1" id="KW-1133">Transmembrane helix</keyword>
<protein>
    <submittedName>
        <fullName evidence="3">Uncharacterized protein</fullName>
    </submittedName>
</protein>
<feature type="signal peptide" evidence="2">
    <location>
        <begin position="1"/>
        <end position="28"/>
    </location>
</feature>
<keyword evidence="2" id="KW-0732">Signal</keyword>
<accession>A0A7S0RHT4</accession>